<feature type="domain" description="Flagellar hook-length control protein-like C-terminal" evidence="2">
    <location>
        <begin position="66"/>
        <end position="140"/>
    </location>
</feature>
<dbReference type="Gene3D" id="3.30.750.140">
    <property type="match status" value="1"/>
</dbReference>
<keyword evidence="4" id="KW-1185">Reference proteome</keyword>
<keyword evidence="3" id="KW-0966">Cell projection</keyword>
<name>A0ABV7DUP5_9RHOB</name>
<protein>
    <submittedName>
        <fullName evidence="3">Flagellar hook-length control protein FliK</fullName>
    </submittedName>
</protein>
<dbReference type="Pfam" id="PF02120">
    <property type="entry name" value="Flg_hook"/>
    <property type="match status" value="1"/>
</dbReference>
<comment type="caution">
    <text evidence="3">The sequence shown here is derived from an EMBL/GenBank/DDBJ whole genome shotgun (WGS) entry which is preliminary data.</text>
</comment>
<dbReference type="Proteomes" id="UP001595445">
    <property type="component" value="Unassembled WGS sequence"/>
</dbReference>
<evidence type="ECO:0000313" key="3">
    <source>
        <dbReference type="EMBL" id="MFC3085959.1"/>
    </source>
</evidence>
<organism evidence="3 4">
    <name type="scientific">Tabrizicola soli</name>
    <dbReference type="NCBI Taxonomy" id="2185115"/>
    <lineage>
        <taxon>Bacteria</taxon>
        <taxon>Pseudomonadati</taxon>
        <taxon>Pseudomonadota</taxon>
        <taxon>Alphaproteobacteria</taxon>
        <taxon>Rhodobacterales</taxon>
        <taxon>Paracoccaceae</taxon>
        <taxon>Tabrizicola</taxon>
    </lineage>
</organism>
<accession>A0ABV7DUP5</accession>
<dbReference type="InterPro" id="IPR021136">
    <property type="entry name" value="Flagellar_hook_control-like_C"/>
</dbReference>
<dbReference type="InterPro" id="IPR038610">
    <property type="entry name" value="FliK-like_C_sf"/>
</dbReference>
<gene>
    <name evidence="3" type="ORF">ACFOD6_07840</name>
</gene>
<dbReference type="EMBL" id="JBHRSM010000013">
    <property type="protein sequence ID" value="MFC3085959.1"/>
    <property type="molecule type" value="Genomic_DNA"/>
</dbReference>
<keyword evidence="3" id="KW-0969">Cilium</keyword>
<sequence length="178" mass="18884">MELVAVPAWLRVIPAWLEIATLEQGEVESMAGLGQAPGSPAAAPGAPLAPAPPPIATPVLQGLARHQDGTTEITLSPEELGTVRLRLRPDPRDHERMVVMLSFDRPETLDLFRRHGEQLAEAIRSAGYAGVDIGFDQGGEAPRHSERSPDGPATAETALHPPLPPARSLTGAALDLRL</sequence>
<feature type="region of interest" description="Disordered" evidence="1">
    <location>
        <begin position="134"/>
        <end position="178"/>
    </location>
</feature>
<evidence type="ECO:0000313" key="4">
    <source>
        <dbReference type="Proteomes" id="UP001595445"/>
    </source>
</evidence>
<keyword evidence="3" id="KW-0282">Flagellum</keyword>
<dbReference type="RefSeq" id="WP_197643119.1">
    <property type="nucleotide sequence ID" value="NZ_JAEACP010000008.1"/>
</dbReference>
<evidence type="ECO:0000259" key="2">
    <source>
        <dbReference type="Pfam" id="PF02120"/>
    </source>
</evidence>
<reference evidence="4" key="1">
    <citation type="journal article" date="2019" name="Int. J. Syst. Evol. Microbiol.">
        <title>The Global Catalogue of Microorganisms (GCM) 10K type strain sequencing project: providing services to taxonomists for standard genome sequencing and annotation.</title>
        <authorList>
            <consortium name="The Broad Institute Genomics Platform"/>
            <consortium name="The Broad Institute Genome Sequencing Center for Infectious Disease"/>
            <person name="Wu L."/>
            <person name="Ma J."/>
        </authorList>
    </citation>
    <scope>NUCLEOTIDE SEQUENCE [LARGE SCALE GENOMIC DNA]</scope>
    <source>
        <strain evidence="4">KCTC 62102</strain>
    </source>
</reference>
<proteinExistence type="predicted"/>
<evidence type="ECO:0000256" key="1">
    <source>
        <dbReference type="SAM" id="MobiDB-lite"/>
    </source>
</evidence>